<reference evidence="1" key="1">
    <citation type="journal article" date="2014" name="Int. J. Syst. Evol. Microbiol.">
        <title>Complete genome sequence of Corynebacterium casei LMG S-19264T (=DSM 44701T), isolated from a smear-ripened cheese.</title>
        <authorList>
            <consortium name="US DOE Joint Genome Institute (JGI-PGF)"/>
            <person name="Walter F."/>
            <person name="Albersmeier A."/>
            <person name="Kalinowski J."/>
            <person name="Ruckert C."/>
        </authorList>
    </citation>
    <scope>NUCLEOTIDE SEQUENCE</scope>
    <source>
        <strain evidence="1">JCM 4815</strain>
    </source>
</reference>
<evidence type="ECO:0000313" key="2">
    <source>
        <dbReference type="Proteomes" id="UP000622166"/>
    </source>
</evidence>
<accession>A0A918Q3M0</accession>
<sequence>MAPPKSKVDPYAAIRRRARAKMPYRAFMRAYGVGFRTVKAAAGGLLRP</sequence>
<name>A0A918Q3M0_9ACTN</name>
<reference evidence="1" key="2">
    <citation type="submission" date="2020-09" db="EMBL/GenBank/DDBJ databases">
        <authorList>
            <person name="Sun Q."/>
            <person name="Ohkuma M."/>
        </authorList>
    </citation>
    <scope>NUCLEOTIDE SEQUENCE</scope>
    <source>
        <strain evidence="1">JCM 4815</strain>
    </source>
</reference>
<protein>
    <submittedName>
        <fullName evidence="1">Uncharacterized protein</fullName>
    </submittedName>
</protein>
<proteinExistence type="predicted"/>
<evidence type="ECO:0000313" key="1">
    <source>
        <dbReference type="EMBL" id="GGZ30146.1"/>
    </source>
</evidence>
<dbReference type="AlphaFoldDB" id="A0A918Q3M0"/>
<dbReference type="Proteomes" id="UP000622166">
    <property type="component" value="Unassembled WGS sequence"/>
</dbReference>
<keyword evidence="2" id="KW-1185">Reference proteome</keyword>
<organism evidence="1 2">
    <name type="scientific">Streptomyces poonensis</name>
    <dbReference type="NCBI Taxonomy" id="68255"/>
    <lineage>
        <taxon>Bacteria</taxon>
        <taxon>Bacillati</taxon>
        <taxon>Actinomycetota</taxon>
        <taxon>Actinomycetes</taxon>
        <taxon>Kitasatosporales</taxon>
        <taxon>Streptomycetaceae</taxon>
        <taxon>Streptomyces</taxon>
    </lineage>
</organism>
<gene>
    <name evidence="1" type="ORF">GCM10010365_58280</name>
</gene>
<dbReference type="EMBL" id="BMVW01000014">
    <property type="protein sequence ID" value="GGZ30146.1"/>
    <property type="molecule type" value="Genomic_DNA"/>
</dbReference>
<comment type="caution">
    <text evidence="1">The sequence shown here is derived from an EMBL/GenBank/DDBJ whole genome shotgun (WGS) entry which is preliminary data.</text>
</comment>